<name>A0A1A8WHC3_PLAOA</name>
<dbReference type="AlphaFoldDB" id="A0A1A8WHC3"/>
<evidence type="ECO:0000256" key="1">
    <source>
        <dbReference type="SAM" id="MobiDB-lite"/>
    </source>
</evidence>
<accession>A0A1A8WHC3</accession>
<organism evidence="2 5">
    <name type="scientific">Plasmodium ovale curtisi</name>
    <dbReference type="NCBI Taxonomy" id="864141"/>
    <lineage>
        <taxon>Eukaryota</taxon>
        <taxon>Sar</taxon>
        <taxon>Alveolata</taxon>
        <taxon>Apicomplexa</taxon>
        <taxon>Aconoidasida</taxon>
        <taxon>Haemosporida</taxon>
        <taxon>Plasmodiidae</taxon>
        <taxon>Plasmodium</taxon>
        <taxon>Plasmodium (Plasmodium)</taxon>
    </lineage>
</organism>
<evidence type="ECO:0000313" key="5">
    <source>
        <dbReference type="Proteomes" id="UP000078560"/>
    </source>
</evidence>
<reference evidence="2" key="2">
    <citation type="submission" date="2016-05" db="EMBL/GenBank/DDBJ databases">
        <authorList>
            <person name="Lavstsen T."/>
            <person name="Jespersen J.S."/>
        </authorList>
    </citation>
    <scope>NUCLEOTIDE SEQUENCE [LARGE SCALE GENOMIC DNA]</scope>
</reference>
<feature type="region of interest" description="Disordered" evidence="1">
    <location>
        <begin position="1"/>
        <end position="26"/>
    </location>
</feature>
<evidence type="ECO:0000313" key="2">
    <source>
        <dbReference type="EMBL" id="SBS91511.1"/>
    </source>
</evidence>
<dbReference type="Proteomes" id="UP000078560">
    <property type="component" value="Unassembled WGS sequence"/>
</dbReference>
<gene>
    <name evidence="3" type="ORF">POVCU1_058500</name>
    <name evidence="2" type="ORF">POVCU2_0067970</name>
</gene>
<sequence>MAKGLRGNKFSDEDKKNSRNCSANALGKEGKKCKNNILAKVTTRRFFVFMVLALFSLFLQNVHKHEDKNVTTELGLHNRYSRNLGENAFEPELEQAEDRDAMVNERVKNFQRRDENYDKVVEELNEMFQNNFEFDEEETVASDY</sequence>
<dbReference type="Proteomes" id="UP000078546">
    <property type="component" value="Unassembled WGS sequence"/>
</dbReference>
<dbReference type="EMBL" id="FLQV01001788">
    <property type="protein sequence ID" value="SBT00224.1"/>
    <property type="molecule type" value="Genomic_DNA"/>
</dbReference>
<evidence type="ECO:0000313" key="3">
    <source>
        <dbReference type="EMBL" id="SBT00224.1"/>
    </source>
</evidence>
<reference evidence="4 5" key="1">
    <citation type="submission" date="2016-05" db="EMBL/GenBank/DDBJ databases">
        <authorList>
            <person name="Naeem Raeece"/>
        </authorList>
    </citation>
    <scope>NUCLEOTIDE SEQUENCE [LARGE SCALE GENOMIC DNA]</scope>
</reference>
<proteinExistence type="predicted"/>
<dbReference type="EMBL" id="FLQU01001114">
    <property type="protein sequence ID" value="SBS91511.1"/>
    <property type="molecule type" value="Genomic_DNA"/>
</dbReference>
<evidence type="ECO:0000313" key="4">
    <source>
        <dbReference type="Proteomes" id="UP000078546"/>
    </source>
</evidence>
<protein>
    <submittedName>
        <fullName evidence="2">Uncharacterized protein</fullName>
    </submittedName>
</protein>